<reference evidence="4 5" key="1">
    <citation type="submission" date="2021-05" db="EMBL/GenBank/DDBJ databases">
        <title>The draft genome of Geobacter luticola JCM 17780.</title>
        <authorList>
            <person name="Xu Z."/>
            <person name="Masuda Y."/>
            <person name="Itoh H."/>
            <person name="Senoo K."/>
        </authorList>
    </citation>
    <scope>NUCLEOTIDE SEQUENCE [LARGE SCALE GENOMIC DNA]</scope>
    <source>
        <strain evidence="4 5">JCM 17780</strain>
    </source>
</reference>
<dbReference type="SUPFAM" id="SSF53850">
    <property type="entry name" value="Periplasmic binding protein-like II"/>
    <property type="match status" value="1"/>
</dbReference>
<evidence type="ECO:0000256" key="2">
    <source>
        <dbReference type="SAM" id="SignalP"/>
    </source>
</evidence>
<sequence length="252" mass="26976">MHMNSLKLAVAGIVCMLAAGVADAQEIRIGGGGASLATIFAPMKDQFEKSSGDKLTLIQSLPTKGLIALEKGEIDALTTTVPLATIMAEAAKEGVVVDPAALQQQEIGKNEVVAFVHKSNRIKKLSKAQLKKIFTGKVTNWKEIGGADLPIIVVWGNETPGQNALFIKEMLDGEKVTAKAIKTTDYQNIREMVKANPGSIGIDPRGMAMATVGRVDIPIVTAPIILITKGKPSAKVEKVLNFYNEEFGYFSR</sequence>
<keyword evidence="5" id="KW-1185">Reference proteome</keyword>
<evidence type="ECO:0000259" key="3">
    <source>
        <dbReference type="Pfam" id="PF12849"/>
    </source>
</evidence>
<dbReference type="Proteomes" id="UP000756860">
    <property type="component" value="Unassembled WGS sequence"/>
</dbReference>
<gene>
    <name evidence="4" type="ORF">KI810_13230</name>
</gene>
<feature type="domain" description="PBP" evidence="3">
    <location>
        <begin position="28"/>
        <end position="202"/>
    </location>
</feature>
<dbReference type="Pfam" id="PF12849">
    <property type="entry name" value="PBP_like_2"/>
    <property type="match status" value="1"/>
</dbReference>
<name>A0ABS5SF93_9BACT</name>
<evidence type="ECO:0000313" key="4">
    <source>
        <dbReference type="EMBL" id="MBT0654026.1"/>
    </source>
</evidence>
<dbReference type="EMBL" id="JAHCVK010000006">
    <property type="protein sequence ID" value="MBT0654026.1"/>
    <property type="molecule type" value="Genomic_DNA"/>
</dbReference>
<feature type="chain" id="PRO_5046506027" evidence="2">
    <location>
        <begin position="25"/>
        <end position="252"/>
    </location>
</feature>
<evidence type="ECO:0000313" key="5">
    <source>
        <dbReference type="Proteomes" id="UP000756860"/>
    </source>
</evidence>
<dbReference type="Gene3D" id="3.40.190.10">
    <property type="entry name" value="Periplasmic binding protein-like II"/>
    <property type="match status" value="1"/>
</dbReference>
<evidence type="ECO:0000256" key="1">
    <source>
        <dbReference type="ARBA" id="ARBA00022729"/>
    </source>
</evidence>
<dbReference type="InterPro" id="IPR050811">
    <property type="entry name" value="Phosphate_ABC_transporter"/>
</dbReference>
<proteinExistence type="predicted"/>
<dbReference type="PANTHER" id="PTHR30570">
    <property type="entry name" value="PERIPLASMIC PHOSPHATE BINDING COMPONENT OF PHOSPHATE ABC TRANSPORTER"/>
    <property type="match status" value="1"/>
</dbReference>
<keyword evidence="1 2" id="KW-0732">Signal</keyword>
<feature type="signal peptide" evidence="2">
    <location>
        <begin position="1"/>
        <end position="24"/>
    </location>
</feature>
<dbReference type="PANTHER" id="PTHR30570:SF1">
    <property type="entry name" value="PHOSPHATE-BINDING PROTEIN PSTS"/>
    <property type="match status" value="1"/>
</dbReference>
<protein>
    <submittedName>
        <fullName evidence="4">Substrate-binding domain-containing protein</fullName>
    </submittedName>
</protein>
<organism evidence="4 5">
    <name type="scientific">Geomobilimonas luticola</name>
    <dbReference type="NCBI Taxonomy" id="1114878"/>
    <lineage>
        <taxon>Bacteria</taxon>
        <taxon>Pseudomonadati</taxon>
        <taxon>Thermodesulfobacteriota</taxon>
        <taxon>Desulfuromonadia</taxon>
        <taxon>Geobacterales</taxon>
        <taxon>Geobacteraceae</taxon>
        <taxon>Geomobilimonas</taxon>
    </lineage>
</organism>
<comment type="caution">
    <text evidence="4">The sequence shown here is derived from an EMBL/GenBank/DDBJ whole genome shotgun (WGS) entry which is preliminary data.</text>
</comment>
<dbReference type="InterPro" id="IPR024370">
    <property type="entry name" value="PBP_domain"/>
</dbReference>
<accession>A0ABS5SF93</accession>